<dbReference type="OrthoDB" id="264532at2759"/>
<evidence type="ECO:0000256" key="5">
    <source>
        <dbReference type="ARBA" id="ARBA00013244"/>
    </source>
</evidence>
<evidence type="ECO:0000256" key="1">
    <source>
        <dbReference type="ARBA" id="ARBA00004477"/>
    </source>
</evidence>
<dbReference type="EC" id="2.3.1.20" evidence="5 16"/>
<evidence type="ECO:0000256" key="12">
    <source>
        <dbReference type="ARBA" id="ARBA00023098"/>
    </source>
</evidence>
<comment type="catalytic activity">
    <reaction evidence="15 16">
        <text>an acyl-CoA + a 1,2-diacyl-sn-glycerol = a triacyl-sn-glycerol + CoA</text>
        <dbReference type="Rhea" id="RHEA:10868"/>
        <dbReference type="ChEBI" id="CHEBI:17815"/>
        <dbReference type="ChEBI" id="CHEBI:57287"/>
        <dbReference type="ChEBI" id="CHEBI:58342"/>
        <dbReference type="ChEBI" id="CHEBI:64615"/>
        <dbReference type="EC" id="2.3.1.20"/>
    </reaction>
</comment>
<evidence type="ECO:0000256" key="3">
    <source>
        <dbReference type="ARBA" id="ARBA00005189"/>
    </source>
</evidence>
<name>A0A8H7PRA5_9FUNG</name>
<evidence type="ECO:0000256" key="7">
    <source>
        <dbReference type="ARBA" id="ARBA00022679"/>
    </source>
</evidence>
<keyword evidence="6 16" id="KW-0444">Lipid biosynthesis</keyword>
<comment type="pathway">
    <text evidence="2 16">Glycerolipid metabolism; triacylglycerol biosynthesis.</text>
</comment>
<organism evidence="17 18">
    <name type="scientific">Umbelopsis vinacea</name>
    <dbReference type="NCBI Taxonomy" id="44442"/>
    <lineage>
        <taxon>Eukaryota</taxon>
        <taxon>Fungi</taxon>
        <taxon>Fungi incertae sedis</taxon>
        <taxon>Mucoromycota</taxon>
        <taxon>Mucoromycotina</taxon>
        <taxon>Umbelopsidomycetes</taxon>
        <taxon>Umbelopsidales</taxon>
        <taxon>Umbelopsidaceae</taxon>
        <taxon>Umbelopsis</taxon>
    </lineage>
</organism>
<comment type="function">
    <text evidence="16">Catalyzes the terminal and only committed step in triacylglycerol synthesis by using diacylglycerol and fatty acyl CoA as substrates.</text>
</comment>
<evidence type="ECO:0000256" key="2">
    <source>
        <dbReference type="ARBA" id="ARBA00004771"/>
    </source>
</evidence>
<sequence length="361" mass="41103">SHFQSAMSTKKQQLQQKVKHTLEAIPSPRYAPLQVPLKRRLQTLAVLLWCSMMSICMFIFFLLCSIPILLWLPIILYLTWILVWDKAPENGGRPIRWLRRAAWWKLFAGYFPAHIIKEADLDPSKNYIFGYHPHGIISMGSFCTFSTNATGFDDLFPGIQPSLLTLTSNFNIPIYRDYLMACGLCSVSKTSCQNILTKGGPGRSIAIVVGGASESLNAKPGVMDLVLKRRFGFIKIAVQTGASLVPTLSFGENELYEQVESNENSRLHRWQKKIQHSLGFTMPLFHGRGVFNYDFGLLPHRHPIYTIVGKPISVPSVKEGQTKDDIIKELHDSYMHAVQDLYDRYKDVYAKDRTKELEFVE</sequence>
<keyword evidence="10 16" id="KW-0256">Endoplasmic reticulum</keyword>
<dbReference type="CDD" id="cd07987">
    <property type="entry name" value="LPLAT_MGAT-like"/>
    <property type="match status" value="1"/>
</dbReference>
<comment type="caution">
    <text evidence="16">Lacks conserved residue(s) required for the propagation of feature annotation.</text>
</comment>
<keyword evidence="18" id="KW-1185">Reference proteome</keyword>
<comment type="similarity">
    <text evidence="4 16">Belongs to the diacylglycerol acyltransferase family.</text>
</comment>
<proteinExistence type="inferred from homology"/>
<gene>
    <name evidence="17" type="ORF">INT44_001814</name>
</gene>
<evidence type="ECO:0000256" key="9">
    <source>
        <dbReference type="ARBA" id="ARBA00022798"/>
    </source>
</evidence>
<keyword evidence="7" id="KW-0808">Transferase</keyword>
<dbReference type="Pfam" id="PF03982">
    <property type="entry name" value="DAGAT"/>
    <property type="match status" value="1"/>
</dbReference>
<comment type="caution">
    <text evidence="17">The sequence shown here is derived from an EMBL/GenBank/DDBJ whole genome shotgun (WGS) entry which is preliminary data.</text>
</comment>
<dbReference type="AlphaFoldDB" id="A0A8H7PRA5"/>
<keyword evidence="11 16" id="KW-1133">Transmembrane helix</keyword>
<keyword evidence="12 16" id="KW-0443">Lipid metabolism</keyword>
<keyword evidence="14 16" id="KW-0012">Acyltransferase</keyword>
<dbReference type="PANTHER" id="PTHR12317">
    <property type="entry name" value="DIACYLGLYCEROL O-ACYLTRANSFERASE"/>
    <property type="match status" value="1"/>
</dbReference>
<evidence type="ECO:0000256" key="10">
    <source>
        <dbReference type="ARBA" id="ARBA00022824"/>
    </source>
</evidence>
<evidence type="ECO:0000313" key="17">
    <source>
        <dbReference type="EMBL" id="KAG2178661.1"/>
    </source>
</evidence>
<comment type="subcellular location">
    <subcellularLocation>
        <location evidence="1 16">Endoplasmic reticulum membrane</location>
        <topology evidence="1 16">Multi-pass membrane protein</topology>
    </subcellularLocation>
</comment>
<dbReference type="GO" id="GO:0006071">
    <property type="term" value="P:glycerol metabolic process"/>
    <property type="evidence" value="ECO:0007669"/>
    <property type="project" value="UniProtKB-UniRule"/>
</dbReference>
<dbReference type="GO" id="GO:0005789">
    <property type="term" value="C:endoplasmic reticulum membrane"/>
    <property type="evidence" value="ECO:0007669"/>
    <property type="project" value="UniProtKB-SubCell"/>
</dbReference>
<evidence type="ECO:0000256" key="14">
    <source>
        <dbReference type="ARBA" id="ARBA00023315"/>
    </source>
</evidence>
<evidence type="ECO:0000256" key="4">
    <source>
        <dbReference type="ARBA" id="ARBA00005420"/>
    </source>
</evidence>
<accession>A0A8H7PRA5</accession>
<evidence type="ECO:0000313" key="18">
    <source>
        <dbReference type="Proteomes" id="UP000612746"/>
    </source>
</evidence>
<dbReference type="InterPro" id="IPR007130">
    <property type="entry name" value="DAGAT"/>
</dbReference>
<evidence type="ECO:0000256" key="6">
    <source>
        <dbReference type="ARBA" id="ARBA00022516"/>
    </source>
</evidence>
<feature type="non-terminal residue" evidence="17">
    <location>
        <position position="361"/>
    </location>
</feature>
<evidence type="ECO:0000256" key="13">
    <source>
        <dbReference type="ARBA" id="ARBA00023136"/>
    </source>
</evidence>
<evidence type="ECO:0000256" key="16">
    <source>
        <dbReference type="RuleBase" id="RU367023"/>
    </source>
</evidence>
<comment type="pathway">
    <text evidence="3">Lipid metabolism.</text>
</comment>
<dbReference type="UniPathway" id="UPA00282"/>
<protein>
    <recommendedName>
        <fullName evidence="5 16">Diacylglycerol O-acyltransferase</fullName>
        <ecNumber evidence="5 16">2.3.1.20</ecNumber>
    </recommendedName>
</protein>
<feature type="transmembrane region" description="Helical" evidence="16">
    <location>
        <begin position="44"/>
        <end position="62"/>
    </location>
</feature>
<evidence type="ECO:0000256" key="15">
    <source>
        <dbReference type="ARBA" id="ARBA00048109"/>
    </source>
</evidence>
<reference evidence="17" key="1">
    <citation type="submission" date="2020-12" db="EMBL/GenBank/DDBJ databases">
        <title>Metabolic potential, ecology and presence of endohyphal bacteria is reflected in genomic diversity of Mucoromycotina.</title>
        <authorList>
            <person name="Muszewska A."/>
            <person name="Okrasinska A."/>
            <person name="Steczkiewicz K."/>
            <person name="Drgas O."/>
            <person name="Orlowska M."/>
            <person name="Perlinska-Lenart U."/>
            <person name="Aleksandrzak-Piekarczyk T."/>
            <person name="Szatraj K."/>
            <person name="Zielenkiewicz U."/>
            <person name="Pilsyk S."/>
            <person name="Malc E."/>
            <person name="Mieczkowski P."/>
            <person name="Kruszewska J.S."/>
            <person name="Biernat P."/>
            <person name="Pawlowska J."/>
        </authorList>
    </citation>
    <scope>NUCLEOTIDE SEQUENCE</scope>
    <source>
        <strain evidence="17">WA0000051536</strain>
    </source>
</reference>
<dbReference type="GO" id="GO:0004144">
    <property type="term" value="F:diacylglycerol O-acyltransferase activity"/>
    <property type="evidence" value="ECO:0007669"/>
    <property type="project" value="UniProtKB-UniRule"/>
</dbReference>
<keyword evidence="13 16" id="KW-0472">Membrane</keyword>
<keyword evidence="8 16" id="KW-0812">Transmembrane</keyword>
<dbReference type="SUPFAM" id="SSF69593">
    <property type="entry name" value="Glycerol-3-phosphate (1)-acyltransferase"/>
    <property type="match status" value="1"/>
</dbReference>
<evidence type="ECO:0000256" key="8">
    <source>
        <dbReference type="ARBA" id="ARBA00022692"/>
    </source>
</evidence>
<dbReference type="PANTHER" id="PTHR12317:SF0">
    <property type="entry name" value="ACYLTRANSFERASE"/>
    <property type="match status" value="1"/>
</dbReference>
<keyword evidence="9" id="KW-0319">Glycerol metabolism</keyword>
<evidence type="ECO:0000256" key="11">
    <source>
        <dbReference type="ARBA" id="ARBA00022989"/>
    </source>
</evidence>
<dbReference type="Proteomes" id="UP000612746">
    <property type="component" value="Unassembled WGS sequence"/>
</dbReference>
<dbReference type="GO" id="GO:0019432">
    <property type="term" value="P:triglyceride biosynthetic process"/>
    <property type="evidence" value="ECO:0007669"/>
    <property type="project" value="UniProtKB-UniRule"/>
</dbReference>
<dbReference type="EMBL" id="JAEPRA010000011">
    <property type="protein sequence ID" value="KAG2178661.1"/>
    <property type="molecule type" value="Genomic_DNA"/>
</dbReference>